<accession>A0A401TKY9</accession>
<proteinExistence type="predicted"/>
<feature type="non-terminal residue" evidence="2">
    <location>
        <position position="1"/>
    </location>
</feature>
<comment type="caution">
    <text evidence="2">The sequence shown here is derived from an EMBL/GenBank/DDBJ whole genome shotgun (WGS) entry which is preliminary data.</text>
</comment>
<feature type="region of interest" description="Disordered" evidence="1">
    <location>
        <begin position="36"/>
        <end position="62"/>
    </location>
</feature>
<sequence length="62" mass="6665">YSHTTGQSPVDIGNCAVDEAITAVSHGDLTIVPNMMSQTKSSDKGETTTDKLMPTVKRRLKT</sequence>
<dbReference type="AlphaFoldDB" id="A0A401TKY9"/>
<dbReference type="EMBL" id="BEZZ01107565">
    <property type="protein sequence ID" value="GCC43273.1"/>
    <property type="molecule type" value="Genomic_DNA"/>
</dbReference>
<gene>
    <name evidence="2" type="ORF">chiPu_0027564</name>
</gene>
<reference evidence="2 3" key="1">
    <citation type="journal article" date="2018" name="Nat. Ecol. Evol.">
        <title>Shark genomes provide insights into elasmobranch evolution and the origin of vertebrates.</title>
        <authorList>
            <person name="Hara Y"/>
            <person name="Yamaguchi K"/>
            <person name="Onimaru K"/>
            <person name="Kadota M"/>
            <person name="Koyanagi M"/>
            <person name="Keeley SD"/>
            <person name="Tatsumi K"/>
            <person name="Tanaka K"/>
            <person name="Motone F"/>
            <person name="Kageyama Y"/>
            <person name="Nozu R"/>
            <person name="Adachi N"/>
            <person name="Nishimura O"/>
            <person name="Nakagawa R"/>
            <person name="Tanegashima C"/>
            <person name="Kiyatake I"/>
            <person name="Matsumoto R"/>
            <person name="Murakumo K"/>
            <person name="Nishida K"/>
            <person name="Terakita A"/>
            <person name="Kuratani S"/>
            <person name="Sato K"/>
            <person name="Hyodo S Kuraku.S."/>
        </authorList>
    </citation>
    <scope>NUCLEOTIDE SEQUENCE [LARGE SCALE GENOMIC DNA]</scope>
</reference>
<protein>
    <submittedName>
        <fullName evidence="2">Uncharacterized protein</fullName>
    </submittedName>
</protein>
<evidence type="ECO:0000313" key="2">
    <source>
        <dbReference type="EMBL" id="GCC43273.1"/>
    </source>
</evidence>
<organism evidence="2 3">
    <name type="scientific">Chiloscyllium punctatum</name>
    <name type="common">Brownbanded bambooshark</name>
    <name type="synonym">Hemiscyllium punctatum</name>
    <dbReference type="NCBI Taxonomy" id="137246"/>
    <lineage>
        <taxon>Eukaryota</taxon>
        <taxon>Metazoa</taxon>
        <taxon>Chordata</taxon>
        <taxon>Craniata</taxon>
        <taxon>Vertebrata</taxon>
        <taxon>Chondrichthyes</taxon>
        <taxon>Elasmobranchii</taxon>
        <taxon>Galeomorphii</taxon>
        <taxon>Galeoidea</taxon>
        <taxon>Orectolobiformes</taxon>
        <taxon>Hemiscylliidae</taxon>
        <taxon>Chiloscyllium</taxon>
    </lineage>
</organism>
<evidence type="ECO:0000256" key="1">
    <source>
        <dbReference type="SAM" id="MobiDB-lite"/>
    </source>
</evidence>
<dbReference type="Proteomes" id="UP000287033">
    <property type="component" value="Unassembled WGS sequence"/>
</dbReference>
<evidence type="ECO:0000313" key="3">
    <source>
        <dbReference type="Proteomes" id="UP000287033"/>
    </source>
</evidence>
<name>A0A401TKY9_CHIPU</name>
<keyword evidence="3" id="KW-1185">Reference proteome</keyword>